<dbReference type="Proteomes" id="UP001209878">
    <property type="component" value="Unassembled WGS sequence"/>
</dbReference>
<gene>
    <name evidence="6" type="ORF">NP493_265g02013</name>
</gene>
<dbReference type="Pfam" id="PF04064">
    <property type="entry name" value="DUF384"/>
    <property type="match status" value="1"/>
</dbReference>
<dbReference type="PANTHER" id="PTHR13387:SF9">
    <property type="entry name" value="PROTEIN HGH1 HOMOLOG"/>
    <property type="match status" value="1"/>
</dbReference>
<comment type="caution">
    <text evidence="6">The sequence shown here is derived from an EMBL/GenBank/DDBJ whole genome shotgun (WGS) entry which is preliminary data.</text>
</comment>
<feature type="region of interest" description="Disordered" evidence="3">
    <location>
        <begin position="349"/>
        <end position="369"/>
    </location>
</feature>
<evidence type="ECO:0000259" key="4">
    <source>
        <dbReference type="Pfam" id="PF04063"/>
    </source>
</evidence>
<evidence type="ECO:0000256" key="2">
    <source>
        <dbReference type="ARBA" id="ARBA00014076"/>
    </source>
</evidence>
<dbReference type="AlphaFoldDB" id="A0AAD9NXX4"/>
<evidence type="ECO:0000313" key="7">
    <source>
        <dbReference type="Proteomes" id="UP001209878"/>
    </source>
</evidence>
<dbReference type="EMBL" id="JAODUO010000264">
    <property type="protein sequence ID" value="KAK2184483.1"/>
    <property type="molecule type" value="Genomic_DNA"/>
</dbReference>
<feature type="domain" description="Protein HGH1 N-terminal" evidence="4">
    <location>
        <begin position="103"/>
        <end position="273"/>
    </location>
</feature>
<evidence type="ECO:0000259" key="5">
    <source>
        <dbReference type="Pfam" id="PF04064"/>
    </source>
</evidence>
<comment type="similarity">
    <text evidence="1">Belongs to the HGH1 family.</text>
</comment>
<dbReference type="Gene3D" id="1.25.10.10">
    <property type="entry name" value="Leucine-rich Repeat Variant"/>
    <property type="match status" value="1"/>
</dbReference>
<accession>A0AAD9NXX4</accession>
<dbReference type="Pfam" id="PF04063">
    <property type="entry name" value="DUF383"/>
    <property type="match status" value="1"/>
</dbReference>
<keyword evidence="7" id="KW-1185">Reference proteome</keyword>
<dbReference type="InterPro" id="IPR039717">
    <property type="entry name" value="Hgh1"/>
</dbReference>
<proteinExistence type="inferred from homology"/>
<feature type="domain" description="Protein HGH1 C-terminal" evidence="5">
    <location>
        <begin position="278"/>
        <end position="331"/>
    </location>
</feature>
<protein>
    <recommendedName>
        <fullName evidence="2">Protein HGH1 homolog</fullName>
    </recommendedName>
</protein>
<evidence type="ECO:0000256" key="3">
    <source>
        <dbReference type="SAM" id="MobiDB-lite"/>
    </source>
</evidence>
<organism evidence="6 7">
    <name type="scientific">Ridgeia piscesae</name>
    <name type="common">Tubeworm</name>
    <dbReference type="NCBI Taxonomy" id="27915"/>
    <lineage>
        <taxon>Eukaryota</taxon>
        <taxon>Metazoa</taxon>
        <taxon>Spiralia</taxon>
        <taxon>Lophotrochozoa</taxon>
        <taxon>Annelida</taxon>
        <taxon>Polychaeta</taxon>
        <taxon>Sedentaria</taxon>
        <taxon>Canalipalpata</taxon>
        <taxon>Sabellida</taxon>
        <taxon>Siboglinidae</taxon>
        <taxon>Ridgeia</taxon>
    </lineage>
</organism>
<reference evidence="6" key="1">
    <citation type="journal article" date="2023" name="Mol. Biol. Evol.">
        <title>Third-Generation Sequencing Reveals the Adaptive Role of the Epigenome in Three Deep-Sea Polychaetes.</title>
        <authorList>
            <person name="Perez M."/>
            <person name="Aroh O."/>
            <person name="Sun Y."/>
            <person name="Lan Y."/>
            <person name="Juniper S.K."/>
            <person name="Young C.R."/>
            <person name="Angers B."/>
            <person name="Qian P.Y."/>
        </authorList>
    </citation>
    <scope>NUCLEOTIDE SEQUENCE</scope>
    <source>
        <strain evidence="6">R07B-5</strain>
    </source>
</reference>
<dbReference type="SUPFAM" id="SSF48371">
    <property type="entry name" value="ARM repeat"/>
    <property type="match status" value="1"/>
</dbReference>
<name>A0AAD9NXX4_RIDPI</name>
<dbReference type="InterPro" id="IPR007206">
    <property type="entry name" value="Protein_HGH1_C"/>
</dbReference>
<sequence>MADMNVDQIDREILPFLSCSARGDVKTIALQYFLGLSGSKDGCDFVASYNKYLSALVSLTKDGDQSVTKDAYLSLVNLSTYEQTAMKILDLHQEVPLDLLKYVLDKESKHTGIVCMLLSNLSRSEQCSRRIFDSILANVDVIGFDKLVDAFCVNQTATLNYLGPFFSNLTQIRDARHYLLDKKNRIMQRLLPFIQYEASLIRRGGIIGAIRNCCFESSYHDWLLSDDVDILPRLLLPLAGPEEFDEEDTTKLPVDLQYLEADKKREADPDVRKMLLESINQLCSSKSGRKYIRDKNAYVILRELHSGEKDPAVLLTAENLISVLISDEPAPGMEDLTKVEIPEEIEEKLRKAHEAQQREVEEETEKLEAEKLEAEKLEAQKLEVQKLEAQKQQNLT</sequence>
<evidence type="ECO:0000313" key="6">
    <source>
        <dbReference type="EMBL" id="KAK2184483.1"/>
    </source>
</evidence>
<evidence type="ECO:0000256" key="1">
    <source>
        <dbReference type="ARBA" id="ARBA00006712"/>
    </source>
</evidence>
<dbReference type="InterPro" id="IPR011989">
    <property type="entry name" value="ARM-like"/>
</dbReference>
<dbReference type="InterPro" id="IPR016024">
    <property type="entry name" value="ARM-type_fold"/>
</dbReference>
<dbReference type="InterPro" id="IPR007205">
    <property type="entry name" value="Protein_HGH1_N"/>
</dbReference>
<dbReference type="PANTHER" id="PTHR13387">
    <property type="entry name" value="PROTEIN HGH1 HOMOLOG"/>
    <property type="match status" value="1"/>
</dbReference>
<feature type="compositionally biased region" description="Basic and acidic residues" evidence="3">
    <location>
        <begin position="349"/>
        <end position="359"/>
    </location>
</feature>